<accession>A0A7J6L8X0</accession>
<name>A0A7J6L8X0_PERCH</name>
<organism evidence="2 3">
    <name type="scientific">Perkinsus chesapeaki</name>
    <name type="common">Clam parasite</name>
    <name type="synonym">Perkinsus andrewsi</name>
    <dbReference type="NCBI Taxonomy" id="330153"/>
    <lineage>
        <taxon>Eukaryota</taxon>
        <taxon>Sar</taxon>
        <taxon>Alveolata</taxon>
        <taxon>Perkinsozoa</taxon>
        <taxon>Perkinsea</taxon>
        <taxon>Perkinsida</taxon>
        <taxon>Perkinsidae</taxon>
        <taxon>Perkinsus</taxon>
    </lineage>
</organism>
<keyword evidence="3" id="KW-1185">Reference proteome</keyword>
<sequence length="241" mass="28273">MFRLAGLISPLSSLIVIGPCCFSASLTGDLPWDVYLLWDGPTGGFWRKKGTTPNEFFSSLTNGVLRFSNLGDCEHHTIAIPGTGVFAIRNDLSSRGRDYSRGWRRKSPLERQYHLKDYNHINYNDIHYNHINYNDIDYNHINYNDINYNGINYNDINYDGINSNNINYNDIDYNDIDCNHINYNDINYNDIDSNHINSNNINYNDIDYNDINYNDIDYNHINYNDIDYNHINYNDIKFNEL</sequence>
<feature type="signal peptide" evidence="1">
    <location>
        <begin position="1"/>
        <end position="23"/>
    </location>
</feature>
<dbReference type="Gene3D" id="2.160.20.80">
    <property type="entry name" value="E3 ubiquitin-protein ligase SopA"/>
    <property type="match status" value="1"/>
</dbReference>
<comment type="caution">
    <text evidence="2">The sequence shown here is derived from an EMBL/GenBank/DDBJ whole genome shotgun (WGS) entry which is preliminary data.</text>
</comment>
<evidence type="ECO:0000313" key="3">
    <source>
        <dbReference type="Proteomes" id="UP000591131"/>
    </source>
</evidence>
<dbReference type="EMBL" id="JAAPAO010000644">
    <property type="protein sequence ID" value="KAF4655665.1"/>
    <property type="molecule type" value="Genomic_DNA"/>
</dbReference>
<dbReference type="AlphaFoldDB" id="A0A7J6L8X0"/>
<evidence type="ECO:0000313" key="2">
    <source>
        <dbReference type="EMBL" id="KAF4655665.1"/>
    </source>
</evidence>
<keyword evidence="1" id="KW-0732">Signal</keyword>
<gene>
    <name evidence="2" type="ORF">FOL47_009341</name>
</gene>
<proteinExistence type="predicted"/>
<reference evidence="2 3" key="1">
    <citation type="submission" date="2020-04" db="EMBL/GenBank/DDBJ databases">
        <title>Perkinsus chesapeaki whole genome sequence.</title>
        <authorList>
            <person name="Bogema D.R."/>
        </authorList>
    </citation>
    <scope>NUCLEOTIDE SEQUENCE [LARGE SCALE GENOMIC DNA]</scope>
    <source>
        <strain evidence="2">ATCC PRA-425</strain>
    </source>
</reference>
<feature type="chain" id="PRO_5029494244" evidence="1">
    <location>
        <begin position="24"/>
        <end position="241"/>
    </location>
</feature>
<dbReference type="PANTHER" id="PTHR47202">
    <property type="entry name" value="HISTIDINE-RICH GLYCOPROTEIN"/>
    <property type="match status" value="1"/>
</dbReference>
<dbReference type="PANTHER" id="PTHR47202:SF2">
    <property type="entry name" value="G-PROTEIN COUPLED RECEPTORS FAMILY 1 PROFILE DOMAIN-CONTAINING PROTEIN"/>
    <property type="match status" value="1"/>
</dbReference>
<evidence type="ECO:0000256" key="1">
    <source>
        <dbReference type="SAM" id="SignalP"/>
    </source>
</evidence>
<dbReference type="Proteomes" id="UP000591131">
    <property type="component" value="Unassembled WGS sequence"/>
</dbReference>
<protein>
    <submittedName>
        <fullName evidence="2">Uncharacterized protein</fullName>
    </submittedName>
</protein>